<accession>A0A9X2FDQ9</accession>
<dbReference type="SUPFAM" id="SSF53649">
    <property type="entry name" value="Alkaline phosphatase-like"/>
    <property type="match status" value="1"/>
</dbReference>
<dbReference type="Pfam" id="PF07394">
    <property type="entry name" value="DUF1501"/>
    <property type="match status" value="1"/>
</dbReference>
<dbReference type="PANTHER" id="PTHR43737">
    <property type="entry name" value="BLL7424 PROTEIN"/>
    <property type="match status" value="1"/>
</dbReference>
<protein>
    <submittedName>
        <fullName evidence="1">DUF1501 domain-containing protein</fullName>
    </submittedName>
</protein>
<gene>
    <name evidence="1" type="ORF">NG895_24525</name>
</gene>
<dbReference type="EMBL" id="JAMXLR010000089">
    <property type="protein sequence ID" value="MCO6047075.1"/>
    <property type="molecule type" value="Genomic_DNA"/>
</dbReference>
<organism evidence="1 2">
    <name type="scientific">Aeoliella straminimaris</name>
    <dbReference type="NCBI Taxonomy" id="2954799"/>
    <lineage>
        <taxon>Bacteria</taxon>
        <taxon>Pseudomonadati</taxon>
        <taxon>Planctomycetota</taxon>
        <taxon>Planctomycetia</taxon>
        <taxon>Pirellulales</taxon>
        <taxon>Lacipirellulaceae</taxon>
        <taxon>Aeoliella</taxon>
    </lineage>
</organism>
<evidence type="ECO:0000313" key="2">
    <source>
        <dbReference type="Proteomes" id="UP001155241"/>
    </source>
</evidence>
<evidence type="ECO:0000313" key="1">
    <source>
        <dbReference type="EMBL" id="MCO6047075.1"/>
    </source>
</evidence>
<comment type="caution">
    <text evidence="1">The sequence shown here is derived from an EMBL/GenBank/DDBJ whole genome shotgun (WGS) entry which is preliminary data.</text>
</comment>
<dbReference type="PANTHER" id="PTHR43737:SF1">
    <property type="entry name" value="DUF1501 DOMAIN-CONTAINING PROTEIN"/>
    <property type="match status" value="1"/>
</dbReference>
<dbReference type="Gene3D" id="3.40.720.10">
    <property type="entry name" value="Alkaline Phosphatase, subunit A"/>
    <property type="match status" value="1"/>
</dbReference>
<dbReference type="PROSITE" id="PS51318">
    <property type="entry name" value="TAT"/>
    <property type="match status" value="1"/>
</dbReference>
<dbReference type="InterPro" id="IPR010869">
    <property type="entry name" value="DUF1501"/>
</dbReference>
<dbReference type="RefSeq" id="WP_252855188.1">
    <property type="nucleotide sequence ID" value="NZ_JAMXLR010000089.1"/>
</dbReference>
<reference evidence="1" key="1">
    <citation type="submission" date="2022-06" db="EMBL/GenBank/DDBJ databases">
        <title>Aeoliella straminimaris, a novel planctomycete from sediments.</title>
        <authorList>
            <person name="Vitorino I.R."/>
            <person name="Lage O.M."/>
        </authorList>
    </citation>
    <scope>NUCLEOTIDE SEQUENCE</scope>
    <source>
        <strain evidence="1">ICT_H6.2</strain>
    </source>
</reference>
<dbReference type="InterPro" id="IPR006311">
    <property type="entry name" value="TAT_signal"/>
</dbReference>
<name>A0A9X2FDQ9_9BACT</name>
<keyword evidence="2" id="KW-1185">Reference proteome</keyword>
<dbReference type="InterPro" id="IPR017850">
    <property type="entry name" value="Alkaline_phosphatase_core_sf"/>
</dbReference>
<dbReference type="AlphaFoldDB" id="A0A9X2FDQ9"/>
<dbReference type="Proteomes" id="UP001155241">
    <property type="component" value="Unassembled WGS sequence"/>
</dbReference>
<sequence>MHGTDSNCKSTAGRTSISARRTFLKQSGVGLGIGALGALLADDSRGATATRLPTDALAGLPHHRPRVKRVIFLCMAGGPSHLETFDFKTELVRRDREPMPTSLTEGQPIAQLQSKELRILAPRARFVPCGQSGQRISDLLPWHRKMADDICVVNSMVTEQINHDPAHTFLNTGTITPNRPSMGAWVTYGLGSETLDLPAFVVLTSQGGRNPQPIASRQWASGNLPSRYQGVQFNAAGAPVHYVQNPPGVSQRAQRRLVDTVGDFDKQLYRRVGDPEIATRLAAYEMAFRMQTAVPELMDLSGEPQHVFDAYQATPGDGSFASNCIMARRLAERGVRFIQLYHRGWDHHDNLDKYMKQCCELTDRPAFALINDLKERGMLDETLVIWGGEFGRTPMSQGSDRSKIGRDHHIKGFSMWLSGGGIQGGTTYGKTDDFGYHATENPVHIRDLHATMLDMLGIDYRRFSVRSQGLDVRLTGVEEPKVLTNEWT</sequence>
<proteinExistence type="predicted"/>